<keyword evidence="2" id="KW-1003">Cell membrane</keyword>
<dbReference type="EMBL" id="WKJJ01000003">
    <property type="protein sequence ID" value="MRV71104.1"/>
    <property type="molecule type" value="Genomic_DNA"/>
</dbReference>
<dbReference type="SUPFAM" id="SSF103481">
    <property type="entry name" value="Multidrug resistance efflux transporter EmrE"/>
    <property type="match status" value="1"/>
</dbReference>
<evidence type="ECO:0000256" key="7">
    <source>
        <dbReference type="SAM" id="Phobius"/>
    </source>
</evidence>
<protein>
    <recommendedName>
        <fullName evidence="10">EamA family transporter</fullName>
    </recommendedName>
</protein>
<gene>
    <name evidence="8" type="ORF">GJ700_05150</name>
</gene>
<feature type="transmembrane region" description="Helical" evidence="7">
    <location>
        <begin position="70"/>
        <end position="91"/>
    </location>
</feature>
<evidence type="ECO:0000313" key="8">
    <source>
        <dbReference type="EMBL" id="MRV71104.1"/>
    </source>
</evidence>
<organism evidence="8 9">
    <name type="scientific">Pseudoduganella rivuli</name>
    <dbReference type="NCBI Taxonomy" id="2666085"/>
    <lineage>
        <taxon>Bacteria</taxon>
        <taxon>Pseudomonadati</taxon>
        <taxon>Pseudomonadota</taxon>
        <taxon>Betaproteobacteria</taxon>
        <taxon>Burkholderiales</taxon>
        <taxon>Oxalobacteraceae</taxon>
        <taxon>Telluria group</taxon>
        <taxon>Pseudoduganella</taxon>
    </lineage>
</organism>
<sequence>MNMSPSVIGFLWCAGAALASALSTYLIKLSGQAGTDWNFARLAWLGSACASYGLGFICYSIALQRLQISLAYPVMTAITLALVTLTGYAALQEPMSAAKLAGIALVGAGAFLLAR</sequence>
<dbReference type="GO" id="GO:0005886">
    <property type="term" value="C:plasma membrane"/>
    <property type="evidence" value="ECO:0007669"/>
    <property type="project" value="UniProtKB-SubCell"/>
</dbReference>
<evidence type="ECO:0000313" key="9">
    <source>
        <dbReference type="Proteomes" id="UP000446768"/>
    </source>
</evidence>
<keyword evidence="4 7" id="KW-1133">Transmembrane helix</keyword>
<feature type="transmembrane region" description="Helical" evidence="7">
    <location>
        <begin position="97"/>
        <end position="114"/>
    </location>
</feature>
<evidence type="ECO:0000256" key="3">
    <source>
        <dbReference type="ARBA" id="ARBA00022692"/>
    </source>
</evidence>
<evidence type="ECO:0000256" key="5">
    <source>
        <dbReference type="ARBA" id="ARBA00023136"/>
    </source>
</evidence>
<evidence type="ECO:0000256" key="1">
    <source>
        <dbReference type="ARBA" id="ARBA00004651"/>
    </source>
</evidence>
<dbReference type="InterPro" id="IPR045324">
    <property type="entry name" value="Small_multidrug_res"/>
</dbReference>
<dbReference type="Pfam" id="PF00893">
    <property type="entry name" value="Multi_Drug_Res"/>
    <property type="match status" value="1"/>
</dbReference>
<dbReference type="Proteomes" id="UP000446768">
    <property type="component" value="Unassembled WGS sequence"/>
</dbReference>
<dbReference type="InterPro" id="IPR037185">
    <property type="entry name" value="EmrE-like"/>
</dbReference>
<keyword evidence="9" id="KW-1185">Reference proteome</keyword>
<evidence type="ECO:0000256" key="6">
    <source>
        <dbReference type="RuleBase" id="RU003942"/>
    </source>
</evidence>
<keyword evidence="3 6" id="KW-0812">Transmembrane</keyword>
<dbReference type="InterPro" id="IPR000390">
    <property type="entry name" value="Small_drug/metabolite_transptr"/>
</dbReference>
<keyword evidence="5 7" id="KW-0472">Membrane</keyword>
<comment type="caution">
    <text evidence="8">The sequence shown here is derived from an EMBL/GenBank/DDBJ whole genome shotgun (WGS) entry which is preliminary data.</text>
</comment>
<dbReference type="PANTHER" id="PTHR30561">
    <property type="entry name" value="SMR FAMILY PROTON-DEPENDENT DRUG EFFLUX TRANSPORTER SUGE"/>
    <property type="match status" value="1"/>
</dbReference>
<evidence type="ECO:0000256" key="2">
    <source>
        <dbReference type="ARBA" id="ARBA00022475"/>
    </source>
</evidence>
<reference evidence="8 9" key="1">
    <citation type="submission" date="2019-11" db="EMBL/GenBank/DDBJ databases">
        <title>Novel species isolated from a subtropical stream in China.</title>
        <authorList>
            <person name="Lu H."/>
        </authorList>
    </citation>
    <scope>NUCLEOTIDE SEQUENCE [LARGE SCALE GENOMIC DNA]</scope>
    <source>
        <strain evidence="8 9">FT92W</strain>
    </source>
</reference>
<proteinExistence type="inferred from homology"/>
<comment type="subcellular location">
    <subcellularLocation>
        <location evidence="1 6">Cell membrane</location>
        <topology evidence="1 6">Multi-pass membrane protein</topology>
    </subcellularLocation>
</comment>
<comment type="similarity">
    <text evidence="6">Belongs to the drug/metabolite transporter (DMT) superfamily. Small multidrug resistance (SMR) (TC 2.A.7.1) family.</text>
</comment>
<feature type="transmembrane region" description="Helical" evidence="7">
    <location>
        <begin position="39"/>
        <end position="63"/>
    </location>
</feature>
<dbReference type="AlphaFoldDB" id="A0A7X2IJH3"/>
<accession>A0A7X2IJH3</accession>
<name>A0A7X2IJH3_9BURK</name>
<dbReference type="Gene3D" id="1.10.3730.20">
    <property type="match status" value="1"/>
</dbReference>
<evidence type="ECO:0008006" key="10">
    <source>
        <dbReference type="Google" id="ProtNLM"/>
    </source>
</evidence>
<dbReference type="PANTHER" id="PTHR30561:SF9">
    <property type="entry name" value="4-AMINO-4-DEOXY-L-ARABINOSE-PHOSPHOUNDECAPRENOL FLIPPASE SUBUNIT ARNF-RELATED"/>
    <property type="match status" value="1"/>
</dbReference>
<evidence type="ECO:0000256" key="4">
    <source>
        <dbReference type="ARBA" id="ARBA00022989"/>
    </source>
</evidence>
<dbReference type="GO" id="GO:0022857">
    <property type="term" value="F:transmembrane transporter activity"/>
    <property type="evidence" value="ECO:0007669"/>
    <property type="project" value="InterPro"/>
</dbReference>